<keyword evidence="2" id="KW-0479">Metal-binding</keyword>
<dbReference type="FunFam" id="3.30.160.60:FF:000870">
    <property type="entry name" value="zinc finger protein 197 isoform X1"/>
    <property type="match status" value="1"/>
</dbReference>
<evidence type="ECO:0000256" key="2">
    <source>
        <dbReference type="ARBA" id="ARBA00022723"/>
    </source>
</evidence>
<evidence type="ECO:0000256" key="7">
    <source>
        <dbReference type="PROSITE-ProRule" id="PRU00042"/>
    </source>
</evidence>
<dbReference type="PANTHER" id="PTHR24379:SF121">
    <property type="entry name" value="C2H2-TYPE DOMAIN-CONTAINING PROTEIN"/>
    <property type="match status" value="1"/>
</dbReference>
<evidence type="ECO:0000256" key="4">
    <source>
        <dbReference type="ARBA" id="ARBA00022771"/>
    </source>
</evidence>
<dbReference type="Pfam" id="PF13894">
    <property type="entry name" value="zf-C2H2_4"/>
    <property type="match status" value="1"/>
</dbReference>
<proteinExistence type="predicted"/>
<dbReference type="AlphaFoldDB" id="A0AAD9NLG5"/>
<comment type="subcellular location">
    <subcellularLocation>
        <location evidence="1">Nucleus</location>
    </subcellularLocation>
</comment>
<dbReference type="InterPro" id="IPR013087">
    <property type="entry name" value="Znf_C2H2_type"/>
</dbReference>
<sequence length="208" mass="23614">MTSSLVETNIAEHSASSHRSGSVKRSASRHTCSQCGSSFSRLHFLHLHEAAHKGCYPYRCEVCGKGSLNTSNLKRHMAVHTGRVDHKCHLCIRTFRYISSLRRHIENSFGSSGSVVQASRRHTCSQCGKKFSGMQFLQVHEAAHRGDYPYWCEICGKGCLSSSNLKRHMLAHAGVRAYKCKWCMQVFTCAWNLKRHVLHIHRRQDVTD</sequence>
<dbReference type="SMART" id="SM00355">
    <property type="entry name" value="ZnF_C2H2"/>
    <property type="match status" value="6"/>
</dbReference>
<evidence type="ECO:0000313" key="11">
    <source>
        <dbReference type="Proteomes" id="UP001209878"/>
    </source>
</evidence>
<dbReference type="InterPro" id="IPR036236">
    <property type="entry name" value="Znf_C2H2_sf"/>
</dbReference>
<feature type="domain" description="C2H2-type" evidence="9">
    <location>
        <begin position="122"/>
        <end position="149"/>
    </location>
</feature>
<dbReference type="PROSITE" id="PS50157">
    <property type="entry name" value="ZINC_FINGER_C2H2_2"/>
    <property type="match status" value="5"/>
</dbReference>
<dbReference type="EMBL" id="JAODUO010000942">
    <property type="protein sequence ID" value="KAK2172661.1"/>
    <property type="molecule type" value="Genomic_DNA"/>
</dbReference>
<keyword evidence="6" id="KW-0539">Nucleus</keyword>
<keyword evidence="5" id="KW-0862">Zinc</keyword>
<gene>
    <name evidence="10" type="ORF">NP493_942g00095</name>
</gene>
<dbReference type="Pfam" id="PF00096">
    <property type="entry name" value="zf-C2H2"/>
    <property type="match status" value="1"/>
</dbReference>
<feature type="region of interest" description="Disordered" evidence="8">
    <location>
        <begin position="1"/>
        <end position="23"/>
    </location>
</feature>
<dbReference type="PANTHER" id="PTHR24379">
    <property type="entry name" value="KRAB AND ZINC FINGER DOMAIN-CONTAINING"/>
    <property type="match status" value="1"/>
</dbReference>
<feature type="domain" description="C2H2-type" evidence="9">
    <location>
        <begin position="58"/>
        <end position="85"/>
    </location>
</feature>
<keyword evidence="4 7" id="KW-0863">Zinc-finger</keyword>
<dbReference type="GO" id="GO:0008270">
    <property type="term" value="F:zinc ion binding"/>
    <property type="evidence" value="ECO:0007669"/>
    <property type="project" value="UniProtKB-KW"/>
</dbReference>
<evidence type="ECO:0000259" key="9">
    <source>
        <dbReference type="PROSITE" id="PS50157"/>
    </source>
</evidence>
<dbReference type="FunFam" id="3.30.160.60:FF:001601">
    <property type="entry name" value="Uncharacterized protein, isoform A"/>
    <property type="match status" value="1"/>
</dbReference>
<evidence type="ECO:0000256" key="5">
    <source>
        <dbReference type="ARBA" id="ARBA00022833"/>
    </source>
</evidence>
<name>A0AAD9NLG5_RIDPI</name>
<keyword evidence="11" id="KW-1185">Reference proteome</keyword>
<organism evidence="10 11">
    <name type="scientific">Ridgeia piscesae</name>
    <name type="common">Tubeworm</name>
    <dbReference type="NCBI Taxonomy" id="27915"/>
    <lineage>
        <taxon>Eukaryota</taxon>
        <taxon>Metazoa</taxon>
        <taxon>Spiralia</taxon>
        <taxon>Lophotrochozoa</taxon>
        <taxon>Annelida</taxon>
        <taxon>Polychaeta</taxon>
        <taxon>Sedentaria</taxon>
        <taxon>Canalipalpata</taxon>
        <taxon>Sabellida</taxon>
        <taxon>Siboglinidae</taxon>
        <taxon>Ridgeia</taxon>
    </lineage>
</organism>
<evidence type="ECO:0000256" key="1">
    <source>
        <dbReference type="ARBA" id="ARBA00004123"/>
    </source>
</evidence>
<evidence type="ECO:0000256" key="8">
    <source>
        <dbReference type="SAM" id="MobiDB-lite"/>
    </source>
</evidence>
<dbReference type="GO" id="GO:0005634">
    <property type="term" value="C:nucleus"/>
    <property type="evidence" value="ECO:0007669"/>
    <property type="project" value="UniProtKB-SubCell"/>
</dbReference>
<protein>
    <recommendedName>
        <fullName evidence="9">C2H2-type domain-containing protein</fullName>
    </recommendedName>
</protein>
<dbReference type="SUPFAM" id="SSF57667">
    <property type="entry name" value="beta-beta-alpha zinc fingers"/>
    <property type="match status" value="4"/>
</dbReference>
<keyword evidence="3" id="KW-0677">Repeat</keyword>
<evidence type="ECO:0000256" key="6">
    <source>
        <dbReference type="ARBA" id="ARBA00023242"/>
    </source>
</evidence>
<feature type="domain" description="C2H2-type" evidence="9">
    <location>
        <begin position="30"/>
        <end position="57"/>
    </location>
</feature>
<feature type="domain" description="C2H2-type" evidence="9">
    <location>
        <begin position="150"/>
        <end position="177"/>
    </location>
</feature>
<evidence type="ECO:0000313" key="10">
    <source>
        <dbReference type="EMBL" id="KAK2172661.1"/>
    </source>
</evidence>
<reference evidence="10" key="1">
    <citation type="journal article" date="2023" name="Mol. Biol. Evol.">
        <title>Third-Generation Sequencing Reveals the Adaptive Role of the Epigenome in Three Deep-Sea Polychaetes.</title>
        <authorList>
            <person name="Perez M."/>
            <person name="Aroh O."/>
            <person name="Sun Y."/>
            <person name="Lan Y."/>
            <person name="Juniper S.K."/>
            <person name="Young C.R."/>
            <person name="Angers B."/>
            <person name="Qian P.Y."/>
        </authorList>
    </citation>
    <scope>NUCLEOTIDE SEQUENCE</scope>
    <source>
        <strain evidence="10">R07B-5</strain>
    </source>
</reference>
<dbReference type="Proteomes" id="UP001209878">
    <property type="component" value="Unassembled WGS sequence"/>
</dbReference>
<dbReference type="Gene3D" id="3.30.160.60">
    <property type="entry name" value="Classic Zinc Finger"/>
    <property type="match status" value="5"/>
</dbReference>
<comment type="caution">
    <text evidence="10">The sequence shown here is derived from an EMBL/GenBank/DDBJ whole genome shotgun (WGS) entry which is preliminary data.</text>
</comment>
<accession>A0AAD9NLG5</accession>
<evidence type="ECO:0000256" key="3">
    <source>
        <dbReference type="ARBA" id="ARBA00022737"/>
    </source>
</evidence>
<feature type="domain" description="C2H2-type" evidence="9">
    <location>
        <begin position="178"/>
        <end position="206"/>
    </location>
</feature>
<dbReference type="PROSITE" id="PS00028">
    <property type="entry name" value="ZINC_FINGER_C2H2_1"/>
    <property type="match status" value="4"/>
</dbReference>